<evidence type="ECO:0000256" key="1">
    <source>
        <dbReference type="SAM" id="Coils"/>
    </source>
</evidence>
<keyword evidence="7" id="KW-1185">Reference proteome</keyword>
<feature type="transmembrane region" description="Helical" evidence="2">
    <location>
        <begin position="108"/>
        <end position="124"/>
    </location>
</feature>
<dbReference type="Gene3D" id="3.30.70.270">
    <property type="match status" value="1"/>
</dbReference>
<feature type="transmembrane region" description="Helical" evidence="2">
    <location>
        <begin position="82"/>
        <end position="102"/>
    </location>
</feature>
<keyword evidence="2" id="KW-0472">Membrane</keyword>
<evidence type="ECO:0000259" key="4">
    <source>
        <dbReference type="PROSITE" id="PS51831"/>
    </source>
</evidence>
<dbReference type="EMBL" id="FUWM01000007">
    <property type="protein sequence ID" value="SJZ49316.1"/>
    <property type="molecule type" value="Genomic_DNA"/>
</dbReference>
<name>A0A1T4L3M5_9FIRM</name>
<feature type="transmembrane region" description="Helical" evidence="2">
    <location>
        <begin position="162"/>
        <end position="183"/>
    </location>
</feature>
<organism evidence="6 7">
    <name type="scientific">Selenihalanaerobacter shriftii</name>
    <dbReference type="NCBI Taxonomy" id="142842"/>
    <lineage>
        <taxon>Bacteria</taxon>
        <taxon>Bacillati</taxon>
        <taxon>Bacillota</taxon>
        <taxon>Clostridia</taxon>
        <taxon>Halanaerobiales</taxon>
        <taxon>Halobacteroidaceae</taxon>
        <taxon>Selenihalanaerobacter</taxon>
    </lineage>
</organism>
<sequence>MLKQAKRVLESLIKSRINMKDIHCKCFFWILNFIFLLILANGSLSTSIIKQLLLLLGLNIILLTYYYFSCRMNCSHTAYKDQIIQCISFALDLSFVSVLIFHSGGLKSPFILAYVLLLVSAGAKRHRISEVIPTGITGYVIYTITLYLYYKSFSFYFTPKFWIQSLLLGGVFINVVGVTWVLNNQTQQLRNAKEEAENLAKDLTERNEELERLSITDMVTELYNFKYFNERLKEEFQKAKEGNYKLGLIKIDLDDFKEYNDYVGMQQGDEALYQTGKILKELTRDSDIVTRLGDDEFGIIMIDITEDSSKKLAREIREKVYDYQYKGEENLTSGVLTASLGLAIYYGNINYSEELIDKVNEALYKVKLSHKNNIRVYTSVFEDLKKELDAAEGITSNMINTLRILLTIINARDRYTYGHSERVMKYALAIGKEMSLDEGVLQRLRYAAFLHDIGKIDIGHDVLNKKGRLNDTEWDLIKNHPTFGVNIIEPLEGLDDIIPAVMYHHERYDGMGYPEGLKGNKIPLLARILAVADSFDAMTTNRPYRAAFDCKEAIQELESEKGEQFDPNIVDAFKEVVNQVYENAKLCVS</sequence>
<dbReference type="InterPro" id="IPR029787">
    <property type="entry name" value="Nucleotide_cyclase"/>
</dbReference>
<dbReference type="CDD" id="cd01949">
    <property type="entry name" value="GGDEF"/>
    <property type="match status" value="1"/>
</dbReference>
<dbReference type="InterPro" id="IPR037522">
    <property type="entry name" value="HD_GYP_dom"/>
</dbReference>
<dbReference type="Gene3D" id="1.10.3210.10">
    <property type="entry name" value="Hypothetical protein af1432"/>
    <property type="match status" value="1"/>
</dbReference>
<dbReference type="PROSITE" id="PS50887">
    <property type="entry name" value="GGDEF"/>
    <property type="match status" value="1"/>
</dbReference>
<dbReference type="RefSeq" id="WP_159442890.1">
    <property type="nucleotide sequence ID" value="NZ_FUWM01000007.1"/>
</dbReference>
<evidence type="ECO:0000313" key="6">
    <source>
        <dbReference type="EMBL" id="SJZ49316.1"/>
    </source>
</evidence>
<dbReference type="InterPro" id="IPR003607">
    <property type="entry name" value="HD/PDEase_dom"/>
</dbReference>
<evidence type="ECO:0000256" key="2">
    <source>
        <dbReference type="SAM" id="Phobius"/>
    </source>
</evidence>
<dbReference type="PROSITE" id="PS51831">
    <property type="entry name" value="HD"/>
    <property type="match status" value="1"/>
</dbReference>
<dbReference type="AlphaFoldDB" id="A0A1T4L3M5"/>
<gene>
    <name evidence="6" type="ORF">SAMN02745118_01022</name>
</gene>
<accession>A0A1T4L3M5</accession>
<feature type="domain" description="GGDEF" evidence="3">
    <location>
        <begin position="244"/>
        <end position="379"/>
    </location>
</feature>
<keyword evidence="1" id="KW-0175">Coiled coil</keyword>
<dbReference type="Pfam" id="PF00990">
    <property type="entry name" value="GGDEF"/>
    <property type="match status" value="1"/>
</dbReference>
<dbReference type="CDD" id="cd00077">
    <property type="entry name" value="HDc"/>
    <property type="match status" value="1"/>
</dbReference>
<dbReference type="SUPFAM" id="SSF109604">
    <property type="entry name" value="HD-domain/PDEase-like"/>
    <property type="match status" value="1"/>
</dbReference>
<dbReference type="InterPro" id="IPR000160">
    <property type="entry name" value="GGDEF_dom"/>
</dbReference>
<protein>
    <submittedName>
        <fullName evidence="6">Diguanylate cyclase (GGDEF) domain-containing protein</fullName>
    </submittedName>
</protein>
<feature type="transmembrane region" description="Helical" evidence="2">
    <location>
        <begin position="52"/>
        <end position="70"/>
    </location>
</feature>
<feature type="coiled-coil region" evidence="1">
    <location>
        <begin position="182"/>
        <end position="216"/>
    </location>
</feature>
<dbReference type="SUPFAM" id="SSF55073">
    <property type="entry name" value="Nucleotide cyclase"/>
    <property type="match status" value="1"/>
</dbReference>
<dbReference type="OrthoDB" id="9804747at2"/>
<dbReference type="NCBIfam" id="TIGR00254">
    <property type="entry name" value="GGDEF"/>
    <property type="match status" value="1"/>
</dbReference>
<reference evidence="7" key="1">
    <citation type="submission" date="2017-02" db="EMBL/GenBank/DDBJ databases">
        <authorList>
            <person name="Varghese N."/>
            <person name="Submissions S."/>
        </authorList>
    </citation>
    <scope>NUCLEOTIDE SEQUENCE [LARGE SCALE GENOMIC DNA]</scope>
    <source>
        <strain evidence="7">ATCC BAA-73</strain>
    </source>
</reference>
<feature type="domain" description="HD" evidence="4">
    <location>
        <begin position="416"/>
        <end position="538"/>
    </location>
</feature>
<evidence type="ECO:0000313" key="7">
    <source>
        <dbReference type="Proteomes" id="UP000190625"/>
    </source>
</evidence>
<dbReference type="InterPro" id="IPR006674">
    <property type="entry name" value="HD_domain"/>
</dbReference>
<dbReference type="InterPro" id="IPR043128">
    <property type="entry name" value="Rev_trsase/Diguanyl_cyclase"/>
</dbReference>
<keyword evidence="2" id="KW-0812">Transmembrane</keyword>
<dbReference type="Proteomes" id="UP000190625">
    <property type="component" value="Unassembled WGS sequence"/>
</dbReference>
<dbReference type="PROSITE" id="PS51832">
    <property type="entry name" value="HD_GYP"/>
    <property type="match status" value="1"/>
</dbReference>
<feature type="transmembrane region" description="Helical" evidence="2">
    <location>
        <begin position="131"/>
        <end position="150"/>
    </location>
</feature>
<dbReference type="PANTHER" id="PTHR43155">
    <property type="entry name" value="CYCLIC DI-GMP PHOSPHODIESTERASE PA4108-RELATED"/>
    <property type="match status" value="1"/>
</dbReference>
<feature type="transmembrane region" description="Helical" evidence="2">
    <location>
        <begin position="21"/>
        <end position="40"/>
    </location>
</feature>
<evidence type="ECO:0000259" key="5">
    <source>
        <dbReference type="PROSITE" id="PS51832"/>
    </source>
</evidence>
<evidence type="ECO:0000259" key="3">
    <source>
        <dbReference type="PROSITE" id="PS50887"/>
    </source>
</evidence>
<dbReference type="PANTHER" id="PTHR43155:SF2">
    <property type="entry name" value="CYCLIC DI-GMP PHOSPHODIESTERASE PA4108"/>
    <property type="match status" value="1"/>
</dbReference>
<dbReference type="SMART" id="SM00471">
    <property type="entry name" value="HDc"/>
    <property type="match status" value="1"/>
</dbReference>
<dbReference type="SMART" id="SM00267">
    <property type="entry name" value="GGDEF"/>
    <property type="match status" value="1"/>
</dbReference>
<dbReference type="Pfam" id="PF13487">
    <property type="entry name" value="HD_5"/>
    <property type="match status" value="1"/>
</dbReference>
<keyword evidence="2" id="KW-1133">Transmembrane helix</keyword>
<feature type="domain" description="HD-GYP" evidence="5">
    <location>
        <begin position="394"/>
        <end position="589"/>
    </location>
</feature>
<proteinExistence type="predicted"/>
<dbReference type="STRING" id="142842.SAMN02745118_01022"/>